<dbReference type="InterPro" id="IPR003583">
    <property type="entry name" value="Hlx-hairpin-Hlx_DNA-bd_motif"/>
</dbReference>
<keyword evidence="2" id="KW-0732">Signal</keyword>
<feature type="domain" description="Helix-hairpin-helix DNA-binding motif class 1" evidence="3">
    <location>
        <begin position="131"/>
        <end position="150"/>
    </location>
</feature>
<dbReference type="SMART" id="SM00278">
    <property type="entry name" value="HhH1"/>
    <property type="match status" value="2"/>
</dbReference>
<dbReference type="Pfam" id="PF12836">
    <property type="entry name" value="HHH_3"/>
    <property type="match status" value="1"/>
</dbReference>
<protein>
    <recommendedName>
        <fullName evidence="3">Helix-hairpin-helix DNA-binding motif class 1 domain-containing protein</fullName>
    </recommendedName>
</protein>
<dbReference type="AlphaFoldDB" id="N8YD51"/>
<dbReference type="EMBL" id="APPJ01000001">
    <property type="protein sequence ID" value="ENV19279.1"/>
    <property type="molecule type" value="Genomic_DNA"/>
</dbReference>
<dbReference type="NCBIfam" id="TIGR00426">
    <property type="entry name" value="competence protein ComEA helix-hairpin-helix repeat region"/>
    <property type="match status" value="1"/>
</dbReference>
<feature type="chain" id="PRO_5004137774" description="Helix-hairpin-helix DNA-binding motif class 1 domain-containing protein" evidence="2">
    <location>
        <begin position="33"/>
        <end position="153"/>
    </location>
</feature>
<feature type="signal peptide" evidence="2">
    <location>
        <begin position="1"/>
        <end position="32"/>
    </location>
</feature>
<feature type="region of interest" description="Disordered" evidence="1">
    <location>
        <begin position="60"/>
        <end position="93"/>
    </location>
</feature>
<reference evidence="4 5" key="1">
    <citation type="submission" date="2013-02" db="EMBL/GenBank/DDBJ databases">
        <title>The Genome Sequence of Acinetobacter guillouiae NIPH 991.</title>
        <authorList>
            <consortium name="The Broad Institute Genome Sequencing Platform"/>
            <consortium name="The Broad Institute Genome Sequencing Center for Infectious Disease"/>
            <person name="Cerqueira G."/>
            <person name="Feldgarden M."/>
            <person name="Courvalin P."/>
            <person name="Perichon B."/>
            <person name="Grillot-Courvalin C."/>
            <person name="Clermont D."/>
            <person name="Rocha E."/>
            <person name="Yoon E.-J."/>
            <person name="Nemec A."/>
            <person name="Walker B."/>
            <person name="Young S.K."/>
            <person name="Zeng Q."/>
            <person name="Gargeya S."/>
            <person name="Fitzgerald M."/>
            <person name="Haas B."/>
            <person name="Abouelleil A."/>
            <person name="Alvarado L."/>
            <person name="Arachchi H.M."/>
            <person name="Berlin A.M."/>
            <person name="Chapman S.B."/>
            <person name="Dewar J."/>
            <person name="Goldberg J."/>
            <person name="Griggs A."/>
            <person name="Gujja S."/>
            <person name="Hansen M."/>
            <person name="Howarth C."/>
            <person name="Imamovic A."/>
            <person name="Larimer J."/>
            <person name="McCowan C."/>
            <person name="Murphy C."/>
            <person name="Neiman D."/>
            <person name="Pearson M."/>
            <person name="Priest M."/>
            <person name="Roberts A."/>
            <person name="Saif S."/>
            <person name="Shea T."/>
            <person name="Sisk P."/>
            <person name="Sykes S."/>
            <person name="Wortman J."/>
            <person name="Nusbaum C."/>
            <person name="Birren B."/>
        </authorList>
    </citation>
    <scope>NUCLEOTIDE SEQUENCE [LARGE SCALE GENOMIC DNA]</scope>
    <source>
        <strain evidence="4 5">NIPH 991</strain>
    </source>
</reference>
<feature type="compositionally biased region" description="Low complexity" evidence="1">
    <location>
        <begin position="69"/>
        <end position="93"/>
    </location>
</feature>
<dbReference type="GO" id="GO:0003677">
    <property type="term" value="F:DNA binding"/>
    <property type="evidence" value="ECO:0007669"/>
    <property type="project" value="InterPro"/>
</dbReference>
<dbReference type="GO" id="GO:0015628">
    <property type="term" value="P:protein secretion by the type II secretion system"/>
    <property type="evidence" value="ECO:0007669"/>
    <property type="project" value="TreeGrafter"/>
</dbReference>
<comment type="caution">
    <text evidence="4">The sequence shown here is derived from an EMBL/GenBank/DDBJ whole genome shotgun (WGS) entry which is preliminary data.</text>
</comment>
<dbReference type="InterPro" id="IPR004509">
    <property type="entry name" value="Competence_ComEA_HhH"/>
</dbReference>
<gene>
    <name evidence="4" type="ORF">F964_00377</name>
</gene>
<evidence type="ECO:0000256" key="1">
    <source>
        <dbReference type="SAM" id="MobiDB-lite"/>
    </source>
</evidence>
<evidence type="ECO:0000313" key="4">
    <source>
        <dbReference type="EMBL" id="ENV19279.1"/>
    </source>
</evidence>
<dbReference type="PATRIC" id="fig|1217656.3.peg.372"/>
<dbReference type="InterPro" id="IPR010994">
    <property type="entry name" value="RuvA_2-like"/>
</dbReference>
<dbReference type="PANTHER" id="PTHR21180">
    <property type="entry name" value="ENDONUCLEASE/EXONUCLEASE/PHOSPHATASE FAMILY DOMAIN-CONTAINING PROTEIN 1"/>
    <property type="match status" value="1"/>
</dbReference>
<dbReference type="GO" id="GO:0015627">
    <property type="term" value="C:type II protein secretion system complex"/>
    <property type="evidence" value="ECO:0007669"/>
    <property type="project" value="TreeGrafter"/>
</dbReference>
<evidence type="ECO:0000259" key="3">
    <source>
        <dbReference type="SMART" id="SM00278"/>
    </source>
</evidence>
<proteinExistence type="predicted"/>
<dbReference type="RefSeq" id="WP_004817015.1">
    <property type="nucleotide sequence ID" value="NZ_KB849454.1"/>
</dbReference>
<dbReference type="GO" id="GO:0006281">
    <property type="term" value="P:DNA repair"/>
    <property type="evidence" value="ECO:0007669"/>
    <property type="project" value="InterPro"/>
</dbReference>
<keyword evidence="5" id="KW-1185">Reference proteome</keyword>
<accession>N8YD51</accession>
<dbReference type="Proteomes" id="UP000013148">
    <property type="component" value="Unassembled WGS sequence"/>
</dbReference>
<dbReference type="HOGENOM" id="CLU_052011_3_1_6"/>
<dbReference type="Gene3D" id="1.10.150.280">
    <property type="entry name" value="AF1531-like domain"/>
    <property type="match status" value="1"/>
</dbReference>
<dbReference type="SUPFAM" id="SSF47781">
    <property type="entry name" value="RuvA domain 2-like"/>
    <property type="match status" value="1"/>
</dbReference>
<dbReference type="PANTHER" id="PTHR21180:SF32">
    <property type="entry name" value="ENDONUCLEASE_EXONUCLEASE_PHOSPHATASE FAMILY DOMAIN-CONTAINING PROTEIN 1"/>
    <property type="match status" value="1"/>
</dbReference>
<feature type="domain" description="Helix-hairpin-helix DNA-binding motif class 1" evidence="3">
    <location>
        <begin position="101"/>
        <end position="120"/>
    </location>
</feature>
<dbReference type="InterPro" id="IPR051675">
    <property type="entry name" value="Endo/Exo/Phosphatase_dom_1"/>
</dbReference>
<sequence length="153" mass="17013">MSNQHFYFNRVVKLIKSSFLLVLLSCSLSLYAQQFDQAYLNWKAQQQAHDAQLKKVDDQYYLSRPNSQKSPSNSSHKGPSSSAQSSNSSALKVSLNSANAEQLQQLTGVGAKKAQAIIAYRNQNGGFKSIDDLKKVKGIGEKLFEQNRARLSL</sequence>
<dbReference type="eggNOG" id="COG1555">
    <property type="taxonomic scope" value="Bacteria"/>
</dbReference>
<name>N8YD51_ACIGI</name>
<organism evidence="4 5">
    <name type="scientific">Acinetobacter guillouiae NIPH 991</name>
    <dbReference type="NCBI Taxonomy" id="1217656"/>
    <lineage>
        <taxon>Bacteria</taxon>
        <taxon>Pseudomonadati</taxon>
        <taxon>Pseudomonadota</taxon>
        <taxon>Gammaproteobacteria</taxon>
        <taxon>Moraxellales</taxon>
        <taxon>Moraxellaceae</taxon>
        <taxon>Acinetobacter</taxon>
    </lineage>
</organism>
<evidence type="ECO:0000313" key="5">
    <source>
        <dbReference type="Proteomes" id="UP000013148"/>
    </source>
</evidence>
<evidence type="ECO:0000256" key="2">
    <source>
        <dbReference type="SAM" id="SignalP"/>
    </source>
</evidence>